<evidence type="ECO:0000313" key="2">
    <source>
        <dbReference type="Proteomes" id="UP001294570"/>
    </source>
</evidence>
<gene>
    <name evidence="1" type="ORF">TOI97_03020</name>
</gene>
<dbReference type="Proteomes" id="UP001294570">
    <property type="component" value="Unassembled WGS sequence"/>
</dbReference>
<dbReference type="EMBL" id="JAXIVU010000002">
    <property type="protein sequence ID" value="MDY7218554.1"/>
    <property type="molecule type" value="Genomic_DNA"/>
</dbReference>
<keyword evidence="2" id="KW-1185">Reference proteome</keyword>
<name>A0ABU5GP82_9GAMM</name>
<evidence type="ECO:0000313" key="1">
    <source>
        <dbReference type="EMBL" id="MDY7218554.1"/>
    </source>
</evidence>
<proteinExistence type="predicted"/>
<sequence length="41" mass="5102">MKILRKLLSYFSHAALDQPQEQEQWLTPEDIHRMFCRREQQ</sequence>
<organism evidence="1 2">
    <name type="scientific">Denitrificimonas halotolerans</name>
    <dbReference type="NCBI Taxonomy" id="3098930"/>
    <lineage>
        <taxon>Bacteria</taxon>
        <taxon>Pseudomonadati</taxon>
        <taxon>Pseudomonadota</taxon>
        <taxon>Gammaproteobacteria</taxon>
        <taxon>Pseudomonadales</taxon>
        <taxon>Pseudomonadaceae</taxon>
        <taxon>Denitrificimonas</taxon>
    </lineage>
</organism>
<comment type="caution">
    <text evidence="1">The sequence shown here is derived from an EMBL/GenBank/DDBJ whole genome shotgun (WGS) entry which is preliminary data.</text>
</comment>
<reference evidence="1 2" key="1">
    <citation type="submission" date="2023-12" db="EMBL/GenBank/DDBJ databases">
        <title>Denitrificimonas halotolerans sp. nov.,a novel species isolated from landfill leachate.</title>
        <authorList>
            <person name="Wang S."/>
        </authorList>
    </citation>
    <scope>NUCLEOTIDE SEQUENCE [LARGE SCALE GENOMIC DNA]</scope>
    <source>
        <strain evidence="1 2">JX-1</strain>
    </source>
</reference>
<accession>A0ABU5GP82</accession>
<protein>
    <submittedName>
        <fullName evidence="1">Uncharacterized protein</fullName>
    </submittedName>
</protein>